<comment type="similarity">
    <text evidence="4">Belongs to the lysyl oxidase family.</text>
</comment>
<evidence type="ECO:0000256" key="10">
    <source>
        <dbReference type="ARBA" id="ARBA00022737"/>
    </source>
</evidence>
<evidence type="ECO:0000259" key="22">
    <source>
        <dbReference type="PROSITE" id="PS50287"/>
    </source>
</evidence>
<feature type="disulfide bond" evidence="20">
    <location>
        <begin position="115"/>
        <end position="125"/>
    </location>
</feature>
<dbReference type="SMART" id="SM00202">
    <property type="entry name" value="SR"/>
    <property type="match status" value="2"/>
</dbReference>
<feature type="domain" description="SRCR" evidence="22">
    <location>
        <begin position="175"/>
        <end position="277"/>
    </location>
</feature>
<keyword evidence="13" id="KW-0560">Oxidoreductase</keyword>
<keyword evidence="6" id="KW-0964">Secreted</keyword>
<protein>
    <recommendedName>
        <fullName evidence="18">protein-lysine 6-oxidase</fullName>
        <ecNumber evidence="18">1.4.3.13</ecNumber>
    </recommendedName>
</protein>
<evidence type="ECO:0000256" key="20">
    <source>
        <dbReference type="PROSITE-ProRule" id="PRU00196"/>
    </source>
</evidence>
<feature type="domain" description="SRCR" evidence="22">
    <location>
        <begin position="45"/>
        <end position="146"/>
    </location>
</feature>
<dbReference type="GO" id="GO:0005615">
    <property type="term" value="C:extracellular space"/>
    <property type="evidence" value="ECO:0007669"/>
    <property type="project" value="TreeGrafter"/>
</dbReference>
<keyword evidence="16 20" id="KW-1015">Disulfide bond</keyword>
<dbReference type="FunFam" id="3.10.250.10:FF:000006">
    <property type="entry name" value="neurotrypsin isoform X2"/>
    <property type="match status" value="1"/>
</dbReference>
<dbReference type="EMBL" id="JARQZJ010000039">
    <property type="protein sequence ID" value="KAK9876966.1"/>
    <property type="molecule type" value="Genomic_DNA"/>
</dbReference>
<evidence type="ECO:0000313" key="24">
    <source>
        <dbReference type="Proteomes" id="UP001431783"/>
    </source>
</evidence>
<feature type="chain" id="PRO_5043901131" description="protein-lysine 6-oxidase" evidence="21">
    <location>
        <begin position="20"/>
        <end position="490"/>
    </location>
</feature>
<sequence>MHFDTIPVFLVIFYALVVSEDSTSSERASLVRKHLKRLKKIEGGIKLVGGRAEFEGNVEILHDGKWGAICDDEWDISEAKVICKQLGYNNGTAKSTTNSFFGIAKRQFWMDNVYCDGTESEITSCRFDVWGQHDCEFTEAAGVICPVPEQPIILTKSEPKQKINLLSKFPESLKIRILGGRIKEEGRVEVKASDGDRWDPICGDGWSILEAMVVCKTLNLGYADNALQTTYFGGKLTNSSYSNVKCRGNEQSFKNCMYDVNSTGLCPGQDIAAVSCTKKLADLIIDHTDIMRTSHLEDRQMFFLQCAMEENCLSTEAYRIQRESPNNWHLETRRLLRFTARIINAGTADFRPFIPKHLWEWHMCHMHYHSMEIFASFDIFNKEGAKVAEGHKASFCLEDNQCLSGVEPKYACANFGDQGISVNCSDIYKYTVDCQWIDITDIKPGVYTMKVVINPEFKVPEMSYENNAAVCTFYYSETIGTVTNCTVQMP</sequence>
<organism evidence="23 24">
    <name type="scientific">Henosepilachna vigintioctopunctata</name>
    <dbReference type="NCBI Taxonomy" id="420089"/>
    <lineage>
        <taxon>Eukaryota</taxon>
        <taxon>Metazoa</taxon>
        <taxon>Ecdysozoa</taxon>
        <taxon>Arthropoda</taxon>
        <taxon>Hexapoda</taxon>
        <taxon>Insecta</taxon>
        <taxon>Pterygota</taxon>
        <taxon>Neoptera</taxon>
        <taxon>Endopterygota</taxon>
        <taxon>Coleoptera</taxon>
        <taxon>Polyphaga</taxon>
        <taxon>Cucujiformia</taxon>
        <taxon>Coccinelloidea</taxon>
        <taxon>Coccinellidae</taxon>
        <taxon>Epilachninae</taxon>
        <taxon>Epilachnini</taxon>
        <taxon>Henosepilachna</taxon>
    </lineage>
</organism>
<dbReference type="PROSITE" id="PS00420">
    <property type="entry name" value="SRCR_1"/>
    <property type="match status" value="1"/>
</dbReference>
<keyword evidence="8" id="KW-0479">Metal-binding</keyword>
<feature type="disulfide bond" evidence="20">
    <location>
        <begin position="202"/>
        <end position="266"/>
    </location>
</feature>
<evidence type="ECO:0000256" key="21">
    <source>
        <dbReference type="SAM" id="SignalP"/>
    </source>
</evidence>
<dbReference type="PROSITE" id="PS50287">
    <property type="entry name" value="SRCR_2"/>
    <property type="match status" value="2"/>
</dbReference>
<reference evidence="23 24" key="1">
    <citation type="submission" date="2023-03" db="EMBL/GenBank/DDBJ databases">
        <title>Genome insight into feeding habits of ladybird beetles.</title>
        <authorList>
            <person name="Li H.-S."/>
            <person name="Huang Y.-H."/>
            <person name="Pang H."/>
        </authorList>
    </citation>
    <scope>NUCLEOTIDE SEQUENCE [LARGE SCALE GENOMIC DNA]</scope>
    <source>
        <strain evidence="23">SYSU_2023b</strain>
        <tissue evidence="23">Whole body</tissue>
    </source>
</reference>
<accession>A0AAW1U8F8</accession>
<dbReference type="InterPro" id="IPR001695">
    <property type="entry name" value="Lysyl_oxidase"/>
</dbReference>
<evidence type="ECO:0000256" key="4">
    <source>
        <dbReference type="ARBA" id="ARBA00007492"/>
    </source>
</evidence>
<keyword evidence="24" id="KW-1185">Reference proteome</keyword>
<comment type="cofactor">
    <cofactor evidence="1">
        <name>Cu cation</name>
        <dbReference type="ChEBI" id="CHEBI:23378"/>
    </cofactor>
</comment>
<evidence type="ECO:0000256" key="19">
    <source>
        <dbReference type="ARBA" id="ARBA00047861"/>
    </source>
</evidence>
<keyword evidence="5" id="KW-0886">LTQ</keyword>
<dbReference type="Pfam" id="PF01186">
    <property type="entry name" value="Lysyl_oxidase"/>
    <property type="match status" value="1"/>
</dbReference>
<evidence type="ECO:0000256" key="16">
    <source>
        <dbReference type="ARBA" id="ARBA00023157"/>
    </source>
</evidence>
<dbReference type="AlphaFoldDB" id="A0AAW1U8F8"/>
<dbReference type="Proteomes" id="UP001431783">
    <property type="component" value="Unassembled WGS sequence"/>
</dbReference>
<keyword evidence="14" id="KW-0186">Copper</keyword>
<keyword evidence="12" id="KW-1133">Transmembrane helix</keyword>
<keyword evidence="15" id="KW-0472">Membrane</keyword>
<dbReference type="InterPro" id="IPR050912">
    <property type="entry name" value="LOX-like_protein"/>
</dbReference>
<evidence type="ECO:0000256" key="18">
    <source>
        <dbReference type="ARBA" id="ARBA00038869"/>
    </source>
</evidence>
<comment type="subcellular location">
    <subcellularLocation>
        <location evidence="2">Membrane</location>
        <topology evidence="2">Single-pass membrane protein</topology>
    </subcellularLocation>
    <subcellularLocation>
        <location evidence="3">Secreted</location>
        <location evidence="3">Extracellular space</location>
    </subcellularLocation>
</comment>
<dbReference type="InterPro" id="IPR036772">
    <property type="entry name" value="SRCR-like_dom_sf"/>
</dbReference>
<dbReference type="Pfam" id="PF00530">
    <property type="entry name" value="SRCR"/>
    <property type="match status" value="2"/>
</dbReference>
<dbReference type="GO" id="GO:0005507">
    <property type="term" value="F:copper ion binding"/>
    <property type="evidence" value="ECO:0007669"/>
    <property type="project" value="InterPro"/>
</dbReference>
<keyword evidence="9 21" id="KW-0732">Signal</keyword>
<dbReference type="InterPro" id="IPR019828">
    <property type="entry name" value="Lysyl_oxidase_CS"/>
</dbReference>
<feature type="disulfide bond" evidence="20">
    <location>
        <begin position="246"/>
        <end position="256"/>
    </location>
</feature>
<feature type="disulfide bond" evidence="20">
    <location>
        <begin position="215"/>
        <end position="276"/>
    </location>
</feature>
<keyword evidence="7" id="KW-0812">Transmembrane</keyword>
<proteinExistence type="inferred from homology"/>
<keyword evidence="10" id="KW-0677">Repeat</keyword>
<evidence type="ECO:0000313" key="23">
    <source>
        <dbReference type="EMBL" id="KAK9876966.1"/>
    </source>
</evidence>
<name>A0AAW1U8F8_9CUCU</name>
<evidence type="ECO:0000256" key="12">
    <source>
        <dbReference type="ARBA" id="ARBA00022989"/>
    </source>
</evidence>
<dbReference type="FunFam" id="3.10.250.10:FF:000016">
    <property type="entry name" value="Scavenger receptor cysteine-rich protein type 12"/>
    <property type="match status" value="1"/>
</dbReference>
<feature type="signal peptide" evidence="21">
    <location>
        <begin position="1"/>
        <end position="19"/>
    </location>
</feature>
<evidence type="ECO:0000256" key="13">
    <source>
        <dbReference type="ARBA" id="ARBA00023002"/>
    </source>
</evidence>
<dbReference type="EC" id="1.4.3.13" evidence="18"/>
<evidence type="ECO:0000256" key="17">
    <source>
        <dbReference type="ARBA" id="ARBA00023180"/>
    </source>
</evidence>
<evidence type="ECO:0000256" key="5">
    <source>
        <dbReference type="ARBA" id="ARBA00022477"/>
    </source>
</evidence>
<evidence type="ECO:0000256" key="2">
    <source>
        <dbReference type="ARBA" id="ARBA00004167"/>
    </source>
</evidence>
<dbReference type="GO" id="GO:0004720">
    <property type="term" value="F:protein-lysine 6-oxidase activity"/>
    <property type="evidence" value="ECO:0007669"/>
    <property type="project" value="UniProtKB-EC"/>
</dbReference>
<evidence type="ECO:0000256" key="8">
    <source>
        <dbReference type="ARBA" id="ARBA00022723"/>
    </source>
</evidence>
<dbReference type="Gene3D" id="3.10.250.10">
    <property type="entry name" value="SRCR-like domain"/>
    <property type="match status" value="2"/>
</dbReference>
<dbReference type="PANTHER" id="PTHR45817:SF4">
    <property type="entry name" value="LYSYL OXIDASE-LIKE-RELATED"/>
    <property type="match status" value="1"/>
</dbReference>
<dbReference type="PRINTS" id="PR00258">
    <property type="entry name" value="SPERACTRCPTR"/>
</dbReference>
<dbReference type="SUPFAM" id="SSF56487">
    <property type="entry name" value="SRCR-like"/>
    <property type="match status" value="2"/>
</dbReference>
<dbReference type="InterPro" id="IPR001190">
    <property type="entry name" value="SRCR"/>
</dbReference>
<comment type="caution">
    <text evidence="20">Lacks conserved residue(s) required for the propagation of feature annotation.</text>
</comment>
<gene>
    <name evidence="23" type="ORF">WA026_015998</name>
</gene>
<comment type="caution">
    <text evidence="23">The sequence shown here is derived from an EMBL/GenBank/DDBJ whole genome shotgun (WGS) entry which is preliminary data.</text>
</comment>
<evidence type="ECO:0000256" key="14">
    <source>
        <dbReference type="ARBA" id="ARBA00023008"/>
    </source>
</evidence>
<evidence type="ECO:0000256" key="7">
    <source>
        <dbReference type="ARBA" id="ARBA00022692"/>
    </source>
</evidence>
<keyword evidence="11" id="KW-0801">TPQ</keyword>
<evidence type="ECO:0000256" key="6">
    <source>
        <dbReference type="ARBA" id="ARBA00022525"/>
    </source>
</evidence>
<dbReference type="PROSITE" id="PS00926">
    <property type="entry name" value="LYSYL_OXIDASE"/>
    <property type="match status" value="1"/>
</dbReference>
<evidence type="ECO:0000256" key="15">
    <source>
        <dbReference type="ARBA" id="ARBA00023136"/>
    </source>
</evidence>
<keyword evidence="17" id="KW-0325">Glycoprotein</keyword>
<dbReference type="PRINTS" id="PR00074">
    <property type="entry name" value="LYSYLOXIDASE"/>
</dbReference>
<evidence type="ECO:0000256" key="11">
    <source>
        <dbReference type="ARBA" id="ARBA00022772"/>
    </source>
</evidence>
<evidence type="ECO:0000256" key="3">
    <source>
        <dbReference type="ARBA" id="ARBA00004239"/>
    </source>
</evidence>
<evidence type="ECO:0000256" key="9">
    <source>
        <dbReference type="ARBA" id="ARBA00022729"/>
    </source>
</evidence>
<comment type="catalytic activity">
    <reaction evidence="19">
        <text>L-lysyl-[protein] + O2 + H2O = (S)-2-amino-6-oxohexanoyl-[protein] + H2O2 + NH4(+)</text>
        <dbReference type="Rhea" id="RHEA:24544"/>
        <dbReference type="Rhea" id="RHEA-COMP:9752"/>
        <dbReference type="Rhea" id="RHEA-COMP:12448"/>
        <dbReference type="ChEBI" id="CHEBI:15377"/>
        <dbReference type="ChEBI" id="CHEBI:15379"/>
        <dbReference type="ChEBI" id="CHEBI:16240"/>
        <dbReference type="ChEBI" id="CHEBI:28938"/>
        <dbReference type="ChEBI" id="CHEBI:29969"/>
        <dbReference type="ChEBI" id="CHEBI:131803"/>
        <dbReference type="EC" id="1.4.3.13"/>
    </reaction>
</comment>
<dbReference type="PANTHER" id="PTHR45817">
    <property type="entry name" value="LYSYL OXIDASE-LIKE-RELATED"/>
    <property type="match status" value="1"/>
</dbReference>
<evidence type="ECO:0000256" key="1">
    <source>
        <dbReference type="ARBA" id="ARBA00001935"/>
    </source>
</evidence>
<dbReference type="GO" id="GO:0016020">
    <property type="term" value="C:membrane"/>
    <property type="evidence" value="ECO:0007669"/>
    <property type="project" value="UniProtKB-SubCell"/>
</dbReference>